<organism evidence="3 4">
    <name type="scientific">Flaviflagellibacter deserti</name>
    <dbReference type="NCBI Taxonomy" id="2267266"/>
    <lineage>
        <taxon>Bacteria</taxon>
        <taxon>Pseudomonadati</taxon>
        <taxon>Pseudomonadota</taxon>
        <taxon>Alphaproteobacteria</taxon>
        <taxon>Hyphomicrobiales</taxon>
        <taxon>Flaviflagellibacter</taxon>
    </lineage>
</organism>
<dbReference type="InterPro" id="IPR032789">
    <property type="entry name" value="T2SS-T3SS_pil_N"/>
</dbReference>
<comment type="caution">
    <text evidence="3">The sequence shown here is derived from an EMBL/GenBank/DDBJ whole genome shotgun (WGS) entry which is preliminary data.</text>
</comment>
<dbReference type="EMBL" id="JBHSJF010000005">
    <property type="protein sequence ID" value="MFC5067526.1"/>
    <property type="molecule type" value="Genomic_DNA"/>
</dbReference>
<name>A0ABV9Z3U5_9HYPH</name>
<dbReference type="RefSeq" id="WP_162799668.1">
    <property type="nucleotide sequence ID" value="NZ_JBHSJF010000005.1"/>
</dbReference>
<accession>A0ABV9Z3U5</accession>
<feature type="compositionally biased region" description="Gly residues" evidence="1">
    <location>
        <begin position="119"/>
        <end position="135"/>
    </location>
</feature>
<sequence length="135" mass="13645">MDVALDLASLLHVPPKTAMIVIGNPSIADTTEPRNGFVVVTGKGYGTTNLLALDASGAVLLETMIHVRRASERTLTVLRGAARETYSCTPRCEQTVTLGDAPDFFGGSSGQIGSRVGLATGGAGGGGSQSGGSPN</sequence>
<proteinExistence type="predicted"/>
<evidence type="ECO:0000259" key="2">
    <source>
        <dbReference type="Pfam" id="PF13629"/>
    </source>
</evidence>
<reference evidence="4" key="1">
    <citation type="journal article" date="2019" name="Int. J. Syst. Evol. Microbiol.">
        <title>The Global Catalogue of Microorganisms (GCM) 10K type strain sequencing project: providing services to taxonomists for standard genome sequencing and annotation.</title>
        <authorList>
            <consortium name="The Broad Institute Genomics Platform"/>
            <consortium name="The Broad Institute Genome Sequencing Center for Infectious Disease"/>
            <person name="Wu L."/>
            <person name="Ma J."/>
        </authorList>
    </citation>
    <scope>NUCLEOTIDE SEQUENCE [LARGE SCALE GENOMIC DNA]</scope>
    <source>
        <strain evidence="4">CGMCC 1.16444</strain>
    </source>
</reference>
<gene>
    <name evidence="3" type="ORF">ACFPFW_05795</name>
</gene>
<protein>
    <submittedName>
        <fullName evidence="3">Pilus assembly protein N-terminal domain-containing protein</fullName>
    </submittedName>
</protein>
<evidence type="ECO:0000313" key="4">
    <source>
        <dbReference type="Proteomes" id="UP001595796"/>
    </source>
</evidence>
<dbReference type="Pfam" id="PF13629">
    <property type="entry name" value="T2SS-T3SS_pil_N"/>
    <property type="match status" value="1"/>
</dbReference>
<feature type="region of interest" description="Disordered" evidence="1">
    <location>
        <begin position="116"/>
        <end position="135"/>
    </location>
</feature>
<dbReference type="Proteomes" id="UP001595796">
    <property type="component" value="Unassembled WGS sequence"/>
</dbReference>
<keyword evidence="4" id="KW-1185">Reference proteome</keyword>
<evidence type="ECO:0000313" key="3">
    <source>
        <dbReference type="EMBL" id="MFC5067526.1"/>
    </source>
</evidence>
<evidence type="ECO:0000256" key="1">
    <source>
        <dbReference type="SAM" id="MobiDB-lite"/>
    </source>
</evidence>
<feature type="domain" description="Pilus formation protein N-terminal" evidence="2">
    <location>
        <begin position="2"/>
        <end position="67"/>
    </location>
</feature>